<dbReference type="Gene3D" id="3.40.30.10">
    <property type="entry name" value="Glutaredoxin"/>
    <property type="match status" value="1"/>
</dbReference>
<feature type="active site" evidence="4">
    <location>
        <position position="5"/>
    </location>
</feature>
<evidence type="ECO:0000256" key="2">
    <source>
        <dbReference type="ARBA" id="ARBA00022559"/>
    </source>
</evidence>
<keyword evidence="6" id="KW-1185">Reference proteome</keyword>
<evidence type="ECO:0000313" key="6">
    <source>
        <dbReference type="Proteomes" id="UP001211907"/>
    </source>
</evidence>
<dbReference type="InterPro" id="IPR036249">
    <property type="entry name" value="Thioredoxin-like_sf"/>
</dbReference>
<dbReference type="EMBL" id="JADGJH010005779">
    <property type="protein sequence ID" value="KAJ3079294.1"/>
    <property type="molecule type" value="Genomic_DNA"/>
</dbReference>
<name>A0AAD5SL81_9FUNG</name>
<dbReference type="GO" id="GO:0034599">
    <property type="term" value="P:cellular response to oxidative stress"/>
    <property type="evidence" value="ECO:0007669"/>
    <property type="project" value="TreeGrafter"/>
</dbReference>
<dbReference type="Pfam" id="PF00255">
    <property type="entry name" value="GSHPx"/>
    <property type="match status" value="1"/>
</dbReference>
<dbReference type="PIRSF" id="PIRSF000303">
    <property type="entry name" value="Glutathion_perox"/>
    <property type="match status" value="1"/>
</dbReference>
<keyword evidence="3" id="KW-0560">Oxidoreductase</keyword>
<dbReference type="CDD" id="cd00340">
    <property type="entry name" value="GSH_Peroxidase"/>
    <property type="match status" value="1"/>
</dbReference>
<protein>
    <recommendedName>
        <fullName evidence="7">Glutathione peroxidase</fullName>
    </recommendedName>
</protein>
<dbReference type="GO" id="GO:0004601">
    <property type="term" value="F:peroxidase activity"/>
    <property type="evidence" value="ECO:0007669"/>
    <property type="project" value="UniProtKB-KW"/>
</dbReference>
<keyword evidence="2" id="KW-0575">Peroxidase</keyword>
<gene>
    <name evidence="5" type="ORF">HK100_010456</name>
</gene>
<dbReference type="Proteomes" id="UP001211907">
    <property type="component" value="Unassembled WGS sequence"/>
</dbReference>
<dbReference type="PANTHER" id="PTHR11592">
    <property type="entry name" value="GLUTATHIONE PEROXIDASE"/>
    <property type="match status" value="1"/>
</dbReference>
<comment type="similarity">
    <text evidence="1">Belongs to the glutathione peroxidase family.</text>
</comment>
<dbReference type="PANTHER" id="PTHR11592:SF78">
    <property type="entry name" value="GLUTATHIONE PEROXIDASE"/>
    <property type="match status" value="1"/>
</dbReference>
<sequence length="126" mass="13788">MASKCGFAAQNPGLDTLYKKYKDQGLVLLGMPSNDFYQEPEADGAACALTYGVSFPVMEPCHVNGADTHPLYQFLKAEKKSLFLEMIKWNYEKFLVGKDGKVLERFTSAATPESLAPSIEAALSAN</sequence>
<accession>A0AAD5SL81</accession>
<reference evidence="5" key="1">
    <citation type="submission" date="2020-05" db="EMBL/GenBank/DDBJ databases">
        <title>Phylogenomic resolution of chytrid fungi.</title>
        <authorList>
            <person name="Stajich J.E."/>
            <person name="Amses K."/>
            <person name="Simmons R."/>
            <person name="Seto K."/>
            <person name="Myers J."/>
            <person name="Bonds A."/>
            <person name="Quandt C.A."/>
            <person name="Barry K."/>
            <person name="Liu P."/>
            <person name="Grigoriev I."/>
            <person name="Longcore J.E."/>
            <person name="James T.Y."/>
        </authorList>
    </citation>
    <scope>NUCLEOTIDE SEQUENCE</scope>
    <source>
        <strain evidence="5">JEL0513</strain>
    </source>
</reference>
<comment type="caution">
    <text evidence="5">The sequence shown here is derived from an EMBL/GenBank/DDBJ whole genome shotgun (WGS) entry which is preliminary data.</text>
</comment>
<dbReference type="SUPFAM" id="SSF52833">
    <property type="entry name" value="Thioredoxin-like"/>
    <property type="match status" value="1"/>
</dbReference>
<proteinExistence type="inferred from homology"/>
<dbReference type="AlphaFoldDB" id="A0AAD5SL81"/>
<evidence type="ECO:0000313" key="5">
    <source>
        <dbReference type="EMBL" id="KAJ3079294.1"/>
    </source>
</evidence>
<evidence type="ECO:0000256" key="3">
    <source>
        <dbReference type="ARBA" id="ARBA00023002"/>
    </source>
</evidence>
<evidence type="ECO:0000256" key="4">
    <source>
        <dbReference type="PIRSR" id="PIRSR000303-1"/>
    </source>
</evidence>
<evidence type="ECO:0000256" key="1">
    <source>
        <dbReference type="ARBA" id="ARBA00006926"/>
    </source>
</evidence>
<dbReference type="InterPro" id="IPR000889">
    <property type="entry name" value="Glutathione_peroxidase"/>
</dbReference>
<organism evidence="5 6">
    <name type="scientific">Physocladia obscura</name>
    <dbReference type="NCBI Taxonomy" id="109957"/>
    <lineage>
        <taxon>Eukaryota</taxon>
        <taxon>Fungi</taxon>
        <taxon>Fungi incertae sedis</taxon>
        <taxon>Chytridiomycota</taxon>
        <taxon>Chytridiomycota incertae sedis</taxon>
        <taxon>Chytridiomycetes</taxon>
        <taxon>Chytridiales</taxon>
        <taxon>Chytriomycetaceae</taxon>
        <taxon>Physocladia</taxon>
    </lineage>
</organism>
<evidence type="ECO:0008006" key="7">
    <source>
        <dbReference type="Google" id="ProtNLM"/>
    </source>
</evidence>
<dbReference type="PROSITE" id="PS51355">
    <property type="entry name" value="GLUTATHIONE_PEROXID_3"/>
    <property type="match status" value="1"/>
</dbReference>